<evidence type="ECO:0000313" key="3">
    <source>
        <dbReference type="Proteomes" id="UP001196413"/>
    </source>
</evidence>
<name>A0AAD5N159_PARTN</name>
<gene>
    <name evidence="1" type="ORF">KIN20_017276</name>
    <name evidence="2" type="ORF">KIN20_017721</name>
</gene>
<evidence type="ECO:0000313" key="2">
    <source>
        <dbReference type="EMBL" id="KAJ1359092.1"/>
    </source>
</evidence>
<evidence type="ECO:0000313" key="1">
    <source>
        <dbReference type="EMBL" id="KAJ1358767.1"/>
    </source>
</evidence>
<organism evidence="2 3">
    <name type="scientific">Parelaphostrongylus tenuis</name>
    <name type="common">Meningeal worm</name>
    <dbReference type="NCBI Taxonomy" id="148309"/>
    <lineage>
        <taxon>Eukaryota</taxon>
        <taxon>Metazoa</taxon>
        <taxon>Ecdysozoa</taxon>
        <taxon>Nematoda</taxon>
        <taxon>Chromadorea</taxon>
        <taxon>Rhabditida</taxon>
        <taxon>Rhabditina</taxon>
        <taxon>Rhabditomorpha</taxon>
        <taxon>Strongyloidea</taxon>
        <taxon>Metastrongylidae</taxon>
        <taxon>Parelaphostrongylus</taxon>
    </lineage>
</organism>
<sequence length="81" mass="8879">MVAPLMPDSAASSWTKSTKLTERFVEKVGVIIATFSGDPHPVETMHATIKSWPAADVEDEMNNESREKALHVHFVELGSGQ</sequence>
<dbReference type="Proteomes" id="UP001196413">
    <property type="component" value="Unassembled WGS sequence"/>
</dbReference>
<dbReference type="EMBL" id="JAHQIW010003546">
    <property type="protein sequence ID" value="KAJ1359092.1"/>
    <property type="molecule type" value="Genomic_DNA"/>
</dbReference>
<dbReference type="AlphaFoldDB" id="A0AAD5N159"/>
<keyword evidence="3" id="KW-1185">Reference proteome</keyword>
<reference evidence="2" key="1">
    <citation type="submission" date="2021-06" db="EMBL/GenBank/DDBJ databases">
        <title>Parelaphostrongylus tenuis whole genome reference sequence.</title>
        <authorList>
            <person name="Garwood T.J."/>
            <person name="Larsen P.A."/>
            <person name="Fountain-Jones N.M."/>
            <person name="Garbe J.R."/>
            <person name="Macchietto M.G."/>
            <person name="Kania S.A."/>
            <person name="Gerhold R.W."/>
            <person name="Richards J.E."/>
            <person name="Wolf T.M."/>
        </authorList>
    </citation>
    <scope>NUCLEOTIDE SEQUENCE</scope>
    <source>
        <strain evidence="2">MNPRO001-30</strain>
        <tissue evidence="2">Meninges</tissue>
    </source>
</reference>
<proteinExistence type="predicted"/>
<protein>
    <submittedName>
        <fullName evidence="2">Uncharacterized protein</fullName>
    </submittedName>
</protein>
<comment type="caution">
    <text evidence="2">The sequence shown here is derived from an EMBL/GenBank/DDBJ whole genome shotgun (WGS) entry which is preliminary data.</text>
</comment>
<dbReference type="EMBL" id="JAHQIW010003466">
    <property type="protein sequence ID" value="KAJ1358767.1"/>
    <property type="molecule type" value="Genomic_DNA"/>
</dbReference>
<accession>A0AAD5N159</accession>